<evidence type="ECO:0000256" key="4">
    <source>
        <dbReference type="ARBA" id="ARBA00023125"/>
    </source>
</evidence>
<feature type="non-terminal residue" evidence="8">
    <location>
        <position position="1"/>
    </location>
</feature>
<dbReference type="InterPro" id="IPR025944">
    <property type="entry name" value="Sigma_54_int_dom_CS"/>
</dbReference>
<dbReference type="Gene3D" id="3.40.50.300">
    <property type="entry name" value="P-loop containing nucleotide triphosphate hydrolases"/>
    <property type="match status" value="1"/>
</dbReference>
<evidence type="ECO:0000256" key="2">
    <source>
        <dbReference type="ARBA" id="ARBA00022840"/>
    </source>
</evidence>
<dbReference type="InterPro" id="IPR058031">
    <property type="entry name" value="AAA_lid_NorR"/>
</dbReference>
<dbReference type="AlphaFoldDB" id="A0A0F9H4J7"/>
<evidence type="ECO:0000313" key="8">
    <source>
        <dbReference type="EMBL" id="KKL97891.1"/>
    </source>
</evidence>
<keyword evidence="2" id="KW-0067">ATP-binding</keyword>
<dbReference type="Pfam" id="PF25601">
    <property type="entry name" value="AAA_lid_14"/>
    <property type="match status" value="1"/>
</dbReference>
<evidence type="ECO:0000259" key="7">
    <source>
        <dbReference type="PROSITE" id="PS50045"/>
    </source>
</evidence>
<evidence type="ECO:0000256" key="5">
    <source>
        <dbReference type="ARBA" id="ARBA00023159"/>
    </source>
</evidence>
<dbReference type="GO" id="GO:0006355">
    <property type="term" value="P:regulation of DNA-templated transcription"/>
    <property type="evidence" value="ECO:0007669"/>
    <property type="project" value="InterPro"/>
</dbReference>
<proteinExistence type="predicted"/>
<keyword evidence="3" id="KW-0805">Transcription regulation</keyword>
<feature type="domain" description="Sigma-54 factor interaction" evidence="7">
    <location>
        <begin position="1"/>
        <end position="89"/>
    </location>
</feature>
<evidence type="ECO:0000256" key="6">
    <source>
        <dbReference type="ARBA" id="ARBA00023163"/>
    </source>
</evidence>
<dbReference type="Gene3D" id="1.10.10.60">
    <property type="entry name" value="Homeodomain-like"/>
    <property type="match status" value="1"/>
</dbReference>
<dbReference type="SUPFAM" id="SSF46689">
    <property type="entry name" value="Homeodomain-like"/>
    <property type="match status" value="1"/>
</dbReference>
<dbReference type="GO" id="GO:0005524">
    <property type="term" value="F:ATP binding"/>
    <property type="evidence" value="ECO:0007669"/>
    <property type="project" value="UniProtKB-KW"/>
</dbReference>
<dbReference type="PROSITE" id="PS00688">
    <property type="entry name" value="SIGMA54_INTERACT_3"/>
    <property type="match status" value="1"/>
</dbReference>
<dbReference type="Pfam" id="PF00158">
    <property type="entry name" value="Sigma54_activat"/>
    <property type="match status" value="1"/>
</dbReference>
<dbReference type="EMBL" id="LAZR01018056">
    <property type="protein sequence ID" value="KKL97891.1"/>
    <property type="molecule type" value="Genomic_DNA"/>
</dbReference>
<dbReference type="GO" id="GO:0043565">
    <property type="term" value="F:sequence-specific DNA binding"/>
    <property type="evidence" value="ECO:0007669"/>
    <property type="project" value="InterPro"/>
</dbReference>
<keyword evidence="1" id="KW-0547">Nucleotide-binding</keyword>
<keyword evidence="5" id="KW-0010">Activator</keyword>
<keyword evidence="6" id="KW-0804">Transcription</keyword>
<dbReference type="InterPro" id="IPR009057">
    <property type="entry name" value="Homeodomain-like_sf"/>
</dbReference>
<dbReference type="Gene3D" id="1.10.8.60">
    <property type="match status" value="1"/>
</dbReference>
<dbReference type="PROSITE" id="PS50045">
    <property type="entry name" value="SIGMA54_INTERACT_4"/>
    <property type="match status" value="1"/>
</dbReference>
<dbReference type="PANTHER" id="PTHR32071">
    <property type="entry name" value="TRANSCRIPTIONAL REGULATORY PROTEIN"/>
    <property type="match status" value="1"/>
</dbReference>
<accession>A0A0F9H4J7</accession>
<protein>
    <recommendedName>
        <fullName evidence="7">Sigma-54 factor interaction domain-containing protein</fullName>
    </recommendedName>
</protein>
<dbReference type="PANTHER" id="PTHR32071:SF57">
    <property type="entry name" value="C4-DICARBOXYLATE TRANSPORT TRANSCRIPTIONAL REGULATORY PROTEIN DCTD"/>
    <property type="match status" value="1"/>
</dbReference>
<evidence type="ECO:0000256" key="3">
    <source>
        <dbReference type="ARBA" id="ARBA00023015"/>
    </source>
</evidence>
<evidence type="ECO:0000256" key="1">
    <source>
        <dbReference type="ARBA" id="ARBA00022741"/>
    </source>
</evidence>
<dbReference type="Pfam" id="PF02954">
    <property type="entry name" value="HTH_8"/>
    <property type="match status" value="1"/>
</dbReference>
<organism evidence="8">
    <name type="scientific">marine sediment metagenome</name>
    <dbReference type="NCBI Taxonomy" id="412755"/>
    <lineage>
        <taxon>unclassified sequences</taxon>
        <taxon>metagenomes</taxon>
        <taxon>ecological metagenomes</taxon>
    </lineage>
</organism>
<dbReference type="InterPro" id="IPR027417">
    <property type="entry name" value="P-loop_NTPase"/>
</dbReference>
<sequence length="167" mass="19081">NKKIEESLKNGEFREDLYYRLNVIEFTIPPLRERREDIPMLVMHFLDVFNLKHDASIKGVDVHAMEALSGYGWPGNVRELANMLERAVVLCSTDTITVDDLPGEKFMVSSSGREDGSLKGSLVFYEKKVILEALLKNNWNKDSTARALSIDLATLYRKMKKLDISNE</sequence>
<keyword evidence="4" id="KW-0238">DNA-binding</keyword>
<dbReference type="InterPro" id="IPR002078">
    <property type="entry name" value="Sigma_54_int"/>
</dbReference>
<dbReference type="FunFam" id="1.10.8.60:FF:000014">
    <property type="entry name" value="DNA-binding transcriptional regulator NtrC"/>
    <property type="match status" value="1"/>
</dbReference>
<name>A0A0F9H4J7_9ZZZZ</name>
<dbReference type="PRINTS" id="PR01590">
    <property type="entry name" value="HTHFIS"/>
</dbReference>
<dbReference type="SUPFAM" id="SSF52540">
    <property type="entry name" value="P-loop containing nucleoside triphosphate hydrolases"/>
    <property type="match status" value="1"/>
</dbReference>
<reference evidence="8" key="1">
    <citation type="journal article" date="2015" name="Nature">
        <title>Complex archaea that bridge the gap between prokaryotes and eukaryotes.</title>
        <authorList>
            <person name="Spang A."/>
            <person name="Saw J.H."/>
            <person name="Jorgensen S.L."/>
            <person name="Zaremba-Niedzwiedzka K."/>
            <person name="Martijn J."/>
            <person name="Lind A.E."/>
            <person name="van Eijk R."/>
            <person name="Schleper C."/>
            <person name="Guy L."/>
            <person name="Ettema T.J."/>
        </authorList>
    </citation>
    <scope>NUCLEOTIDE SEQUENCE</scope>
</reference>
<comment type="caution">
    <text evidence="8">The sequence shown here is derived from an EMBL/GenBank/DDBJ whole genome shotgun (WGS) entry which is preliminary data.</text>
</comment>
<gene>
    <name evidence="8" type="ORF">LCGC14_1829850</name>
</gene>
<dbReference type="InterPro" id="IPR002197">
    <property type="entry name" value="HTH_Fis"/>
</dbReference>